<sequence>MRICRDLWLMRLTTTVWVTRVAWRTAQLDALFNVQFTTSFFAASAMKPRWKIHRLIHLANREGNLPALQDTNSRNARGGPPSFAHFKAKIRTWLRGSRQQATASSEASSRPGGLSALPQELLNLIVDDLSDSRADLASICLASKALYGRARQHLCRSLTITTPLKSFASFSGDLERTHLHTRQHIKHLTLSRFGMKDAEDGTPTEAVTAELVSSLLERLPNLQTLTFNLVVIQPAACRDIWDRPRPQRQLRELSFIQADTTWQSWSCKAYLEIMSLFSDVNTLTFKDQFTSLWPVLEPLGPELPSAAYFPRTLTVRTLRMGDVRDSLWLPLLRHTRTLSAQTLTALDIAPVHHAAGTPSAELRATLVTAGLQLATLRYRLWPDFFAGRNPALFPSGPYAHVAQLPAVAQWCPRLETFVVRVPLWCSLPYMRSLFQCVVALLHALPPTAYTFALEFDFEGHPQPAVERAQDLMPQTLWTTLKFAIEGTGVTRVNLVWLRLKQAFGGDARLEQKLSETDMVIVAALQSRKYVVQSTLEEY</sequence>
<dbReference type="EMBL" id="BPQB01000016">
    <property type="protein sequence ID" value="GJE90458.1"/>
    <property type="molecule type" value="Genomic_DNA"/>
</dbReference>
<keyword evidence="1" id="KW-0732">Signal</keyword>
<evidence type="ECO:0008006" key="4">
    <source>
        <dbReference type="Google" id="ProtNLM"/>
    </source>
</evidence>
<name>A0A9P3G8W7_9APHY</name>
<evidence type="ECO:0000256" key="1">
    <source>
        <dbReference type="SAM" id="SignalP"/>
    </source>
</evidence>
<dbReference type="Proteomes" id="UP000703269">
    <property type="component" value="Unassembled WGS sequence"/>
</dbReference>
<evidence type="ECO:0000313" key="2">
    <source>
        <dbReference type="EMBL" id="GJE90458.1"/>
    </source>
</evidence>
<accession>A0A9P3G8W7</accession>
<evidence type="ECO:0000313" key="3">
    <source>
        <dbReference type="Proteomes" id="UP000703269"/>
    </source>
</evidence>
<keyword evidence="3" id="KW-1185">Reference proteome</keyword>
<feature type="chain" id="PRO_5040367765" description="F-box domain-containing protein" evidence="1">
    <location>
        <begin position="19"/>
        <end position="538"/>
    </location>
</feature>
<gene>
    <name evidence="2" type="ORF">PsYK624_065940</name>
</gene>
<proteinExistence type="predicted"/>
<reference evidence="2 3" key="1">
    <citation type="submission" date="2021-08" db="EMBL/GenBank/DDBJ databases">
        <title>Draft Genome Sequence of Phanerochaete sordida strain YK-624.</title>
        <authorList>
            <person name="Mori T."/>
            <person name="Dohra H."/>
            <person name="Suzuki T."/>
            <person name="Kawagishi H."/>
            <person name="Hirai H."/>
        </authorList>
    </citation>
    <scope>NUCLEOTIDE SEQUENCE [LARGE SCALE GENOMIC DNA]</scope>
    <source>
        <strain evidence="2 3">YK-624</strain>
    </source>
</reference>
<comment type="caution">
    <text evidence="2">The sequence shown here is derived from an EMBL/GenBank/DDBJ whole genome shotgun (WGS) entry which is preliminary data.</text>
</comment>
<organism evidence="2 3">
    <name type="scientific">Phanerochaete sordida</name>
    <dbReference type="NCBI Taxonomy" id="48140"/>
    <lineage>
        <taxon>Eukaryota</taxon>
        <taxon>Fungi</taxon>
        <taxon>Dikarya</taxon>
        <taxon>Basidiomycota</taxon>
        <taxon>Agaricomycotina</taxon>
        <taxon>Agaricomycetes</taxon>
        <taxon>Polyporales</taxon>
        <taxon>Phanerochaetaceae</taxon>
        <taxon>Phanerochaete</taxon>
    </lineage>
</organism>
<feature type="signal peptide" evidence="1">
    <location>
        <begin position="1"/>
        <end position="18"/>
    </location>
</feature>
<dbReference type="AlphaFoldDB" id="A0A9P3G8W7"/>
<protein>
    <recommendedName>
        <fullName evidence="4">F-box domain-containing protein</fullName>
    </recommendedName>
</protein>